<comment type="caution">
    <text evidence="1">The sequence shown here is derived from an EMBL/GenBank/DDBJ whole genome shotgun (WGS) entry which is preliminary data.</text>
</comment>
<dbReference type="Pfam" id="PF02992">
    <property type="entry name" value="Transposase_21"/>
    <property type="match status" value="1"/>
</dbReference>
<organism evidence="1 2">
    <name type="scientific">Microctonus hyperodae</name>
    <name type="common">Parasitoid wasp</name>
    <dbReference type="NCBI Taxonomy" id="165561"/>
    <lineage>
        <taxon>Eukaryota</taxon>
        <taxon>Metazoa</taxon>
        <taxon>Ecdysozoa</taxon>
        <taxon>Arthropoda</taxon>
        <taxon>Hexapoda</taxon>
        <taxon>Insecta</taxon>
        <taxon>Pterygota</taxon>
        <taxon>Neoptera</taxon>
        <taxon>Endopterygota</taxon>
        <taxon>Hymenoptera</taxon>
        <taxon>Apocrita</taxon>
        <taxon>Ichneumonoidea</taxon>
        <taxon>Braconidae</taxon>
        <taxon>Euphorinae</taxon>
        <taxon>Microctonus</taxon>
    </lineage>
</organism>
<gene>
    <name evidence="1" type="ORF">PV327_011302</name>
</gene>
<dbReference type="AlphaFoldDB" id="A0AA39C3J5"/>
<name>A0AA39C3J5_MICHY</name>
<feature type="non-terminal residue" evidence="1">
    <location>
        <position position="1"/>
    </location>
</feature>
<dbReference type="Proteomes" id="UP001168972">
    <property type="component" value="Unassembled WGS sequence"/>
</dbReference>
<dbReference type="InterPro" id="IPR004242">
    <property type="entry name" value="Transposase_21"/>
</dbReference>
<proteinExistence type="predicted"/>
<reference evidence="1" key="1">
    <citation type="journal article" date="2023" name="bioRxiv">
        <title>Scaffold-level genome assemblies of two parasitoid biocontrol wasps reveal the parthenogenesis mechanism and an associated novel virus.</title>
        <authorList>
            <person name="Inwood S."/>
            <person name="Skelly J."/>
            <person name="Guhlin J."/>
            <person name="Harrop T."/>
            <person name="Goldson S."/>
            <person name="Dearden P."/>
        </authorList>
    </citation>
    <scope>NUCLEOTIDE SEQUENCE</scope>
    <source>
        <strain evidence="1">Lincoln</strain>
        <tissue evidence="1">Whole body</tissue>
    </source>
</reference>
<protein>
    <submittedName>
        <fullName evidence="1">Uncharacterized protein</fullName>
    </submittedName>
</protein>
<reference evidence="1" key="2">
    <citation type="submission" date="2023-03" db="EMBL/GenBank/DDBJ databases">
        <authorList>
            <person name="Inwood S.N."/>
            <person name="Skelly J.G."/>
            <person name="Guhlin J."/>
            <person name="Harrop T.W.R."/>
            <person name="Goldson S.G."/>
            <person name="Dearden P.K."/>
        </authorList>
    </citation>
    <scope>NUCLEOTIDE SEQUENCE</scope>
    <source>
        <strain evidence="1">Lincoln</strain>
        <tissue evidence="1">Whole body</tissue>
    </source>
</reference>
<dbReference type="EMBL" id="JAQQBR010002153">
    <property type="protein sequence ID" value="KAK0157255.1"/>
    <property type="molecule type" value="Genomic_DNA"/>
</dbReference>
<keyword evidence="2" id="KW-1185">Reference proteome</keyword>
<accession>A0AA39C3J5</accession>
<dbReference type="PANTHER" id="PTHR46579:SF1">
    <property type="entry name" value="F5_8 TYPE C DOMAIN-CONTAINING PROTEIN"/>
    <property type="match status" value="1"/>
</dbReference>
<dbReference type="PANTHER" id="PTHR46579">
    <property type="entry name" value="F5/8 TYPE C DOMAIN-CONTAINING PROTEIN-RELATED"/>
    <property type="match status" value="1"/>
</dbReference>
<sequence length="332" mass="38296">FGYGQVAKKVFYCEKCSSLVDTNTGCCISCQKNNNIHNFMTLSTIEQVKQIMKKENNRPILTQLRDQQCRRVDDHFQDLLDGQLYQQHQNYFSVAGSLSLMWYTDVNELPFEQRIRRDNTILAGLWFGPHKPSPNLFVNTFVDELKILYHGIYLAVPNLNEKILVRCIVLCGTCDLPAKSSFLNSQQFNSTFECVVCETPTVATKLPSKRTIRVYRYTRQYKMRSLAETIVYANEALSKKVGSQMEKSSHAEKKVKGHSIFDKFMPDYISGTAIDPTHAIYEGVVKKLIHLWVHSSFSDYTFSLRPVIHVIDSNLLQIKPPKFIHRMPRSIH</sequence>
<evidence type="ECO:0000313" key="1">
    <source>
        <dbReference type="EMBL" id="KAK0157255.1"/>
    </source>
</evidence>
<evidence type="ECO:0000313" key="2">
    <source>
        <dbReference type="Proteomes" id="UP001168972"/>
    </source>
</evidence>